<comment type="caution">
    <text evidence="2">The sequence shown here is derived from an EMBL/GenBank/DDBJ whole genome shotgun (WGS) entry which is preliminary data.</text>
</comment>
<evidence type="ECO:0000256" key="1">
    <source>
        <dbReference type="ARBA" id="ARBA00022490"/>
    </source>
</evidence>
<dbReference type="GO" id="GO:0043743">
    <property type="term" value="F:LPPG:FO 2-phospho-L-lactate transferase activity"/>
    <property type="evidence" value="ECO:0007669"/>
    <property type="project" value="InterPro"/>
</dbReference>
<dbReference type="Pfam" id="PF01933">
    <property type="entry name" value="CofD"/>
    <property type="match status" value="1"/>
</dbReference>
<dbReference type="EMBL" id="MFVW01000036">
    <property type="protein sequence ID" value="OGJ05660.1"/>
    <property type="molecule type" value="Genomic_DNA"/>
</dbReference>
<gene>
    <name evidence="2" type="ORF">A2192_00355</name>
</gene>
<evidence type="ECO:0000313" key="3">
    <source>
        <dbReference type="Proteomes" id="UP000179274"/>
    </source>
</evidence>
<evidence type="ECO:0008006" key="4">
    <source>
        <dbReference type="Google" id="ProtNLM"/>
    </source>
</evidence>
<dbReference type="Gene3D" id="3.40.50.10680">
    <property type="entry name" value="CofD-like domains"/>
    <property type="match status" value="1"/>
</dbReference>
<proteinExistence type="predicted"/>
<evidence type="ECO:0000313" key="2">
    <source>
        <dbReference type="EMBL" id="OGJ05660.1"/>
    </source>
</evidence>
<keyword evidence="1" id="KW-0963">Cytoplasm</keyword>
<reference evidence="2 3" key="1">
    <citation type="journal article" date="2016" name="Nat. Commun.">
        <title>Thousands of microbial genomes shed light on interconnected biogeochemical processes in an aquifer system.</title>
        <authorList>
            <person name="Anantharaman K."/>
            <person name="Brown C.T."/>
            <person name="Hug L.A."/>
            <person name="Sharon I."/>
            <person name="Castelle C.J."/>
            <person name="Probst A.J."/>
            <person name="Thomas B.C."/>
            <person name="Singh A."/>
            <person name="Wilkins M.J."/>
            <person name="Karaoz U."/>
            <person name="Brodie E.L."/>
            <person name="Williams K.H."/>
            <person name="Hubbard S.S."/>
            <person name="Banfield J.F."/>
        </authorList>
    </citation>
    <scope>NUCLEOTIDE SEQUENCE [LARGE SCALE GENOMIC DNA]</scope>
</reference>
<dbReference type="InterPro" id="IPR038136">
    <property type="entry name" value="CofD-like_dom_sf"/>
</dbReference>
<organism evidence="2 3">
    <name type="scientific">Candidatus Nomurabacteria bacterium RIFOXYA1_FULL_35_17</name>
    <dbReference type="NCBI Taxonomy" id="1801798"/>
    <lineage>
        <taxon>Bacteria</taxon>
        <taxon>Candidatus Nomuraibacteriota</taxon>
    </lineage>
</organism>
<dbReference type="AlphaFoldDB" id="A0A1F6YH90"/>
<dbReference type="InterPro" id="IPR002882">
    <property type="entry name" value="CofD"/>
</dbReference>
<dbReference type="InterPro" id="IPR010119">
    <property type="entry name" value="Gluconeogen_factor"/>
</dbReference>
<name>A0A1F6YH90_9BACT</name>
<sequence>MGMKKEMMVCTLGGGSGMPIVNKALVRSGVKKIKSIVTTFDSGGDSGRMRTDERGKILAFSDYWRSLISLWDDGKQKAIWEEMLRYRDGRGRNFGNIFFQFMSEKSGNLSGVDSLFEKLTGARLIGSVIPVSLSPAEVCFRTKSGKSYKGEHRLDDLRMSLDKVEDIWLMPKVRANKEAVENIFKADYIIICPGSMYGSVITNLLPIGVIEAYNKSKAKKILMTNIMSVANENDKYTQDDYVKIFSRFLKTERPFDLILMADLKNLNKMELNKLLKSYRMEHSEPIKFKNGSKIKTLVEDIALIDKVNLRLRHGEEKLAKVFVKIFKSYVSEKEKIRKKNQKN</sequence>
<accession>A0A1F6YH90</accession>
<dbReference type="Proteomes" id="UP000179274">
    <property type="component" value="Unassembled WGS sequence"/>
</dbReference>
<protein>
    <recommendedName>
        <fullName evidence="4">Gluconeogenesis factor</fullName>
    </recommendedName>
</protein>
<dbReference type="PANTHER" id="PTHR30135">
    <property type="entry name" value="UNCHARACTERIZED PROTEIN YVCK-RELATED"/>
    <property type="match status" value="1"/>
</dbReference>
<dbReference type="SUPFAM" id="SSF142338">
    <property type="entry name" value="CofD-like"/>
    <property type="match status" value="1"/>
</dbReference>
<dbReference type="PANTHER" id="PTHR30135:SF3">
    <property type="entry name" value="GLUCONEOGENESIS FACTOR-RELATED"/>
    <property type="match status" value="1"/>
</dbReference>